<evidence type="ECO:0000256" key="2">
    <source>
        <dbReference type="ARBA" id="ARBA00022475"/>
    </source>
</evidence>
<evidence type="ECO:0000256" key="4">
    <source>
        <dbReference type="ARBA" id="ARBA00022989"/>
    </source>
</evidence>
<feature type="transmembrane region" description="Helical" evidence="6">
    <location>
        <begin position="120"/>
        <end position="138"/>
    </location>
</feature>
<dbReference type="PANTHER" id="PTHR35007:SF1">
    <property type="entry name" value="PILUS ASSEMBLY PROTEIN"/>
    <property type="match status" value="1"/>
</dbReference>
<dbReference type="Pfam" id="PF00482">
    <property type="entry name" value="T2SSF"/>
    <property type="match status" value="1"/>
</dbReference>
<organism evidence="8 9">
    <name type="scientific">Massilia terrae</name>
    <dbReference type="NCBI Taxonomy" id="1811224"/>
    <lineage>
        <taxon>Bacteria</taxon>
        <taxon>Pseudomonadati</taxon>
        <taxon>Pseudomonadota</taxon>
        <taxon>Betaproteobacteria</taxon>
        <taxon>Burkholderiales</taxon>
        <taxon>Oxalobacteraceae</taxon>
        <taxon>Telluria group</taxon>
        <taxon>Massilia</taxon>
    </lineage>
</organism>
<feature type="transmembrane region" description="Helical" evidence="6">
    <location>
        <begin position="264"/>
        <end position="284"/>
    </location>
</feature>
<evidence type="ECO:0000256" key="3">
    <source>
        <dbReference type="ARBA" id="ARBA00022692"/>
    </source>
</evidence>
<gene>
    <name evidence="8" type="ORF">NX778_10835</name>
</gene>
<keyword evidence="3 6" id="KW-0812">Transmembrane</keyword>
<evidence type="ECO:0000313" key="8">
    <source>
        <dbReference type="EMBL" id="MCS0658559.1"/>
    </source>
</evidence>
<feature type="transmembrane region" description="Helical" evidence="6">
    <location>
        <begin position="6"/>
        <end position="29"/>
    </location>
</feature>
<keyword evidence="4 6" id="KW-1133">Transmembrane helix</keyword>
<dbReference type="InterPro" id="IPR042094">
    <property type="entry name" value="T2SS_GspF_sf"/>
</dbReference>
<dbReference type="Gene3D" id="1.20.81.30">
    <property type="entry name" value="Type II secretion system (T2SS), domain F"/>
    <property type="match status" value="1"/>
</dbReference>
<feature type="transmembrane region" description="Helical" evidence="6">
    <location>
        <begin position="96"/>
        <end position="114"/>
    </location>
</feature>
<name>A0ABT2CX49_9BURK</name>
<evidence type="ECO:0000256" key="1">
    <source>
        <dbReference type="ARBA" id="ARBA00004651"/>
    </source>
</evidence>
<comment type="subcellular location">
    <subcellularLocation>
        <location evidence="1">Cell membrane</location>
        <topology evidence="1">Multi-pass membrane protein</topology>
    </subcellularLocation>
</comment>
<reference evidence="8 9" key="1">
    <citation type="submission" date="2022-08" db="EMBL/GenBank/DDBJ databases">
        <title>Reclassification of Massilia species as members of the genera Telluria, Duganella, Pseudoduganella, Mokoshia gen. nov. and Zemynaea gen. nov. using orthogonal and non-orthogonal genome-based approaches.</title>
        <authorList>
            <person name="Bowman J.P."/>
        </authorList>
    </citation>
    <scope>NUCLEOTIDE SEQUENCE [LARGE SCALE GENOMIC DNA]</scope>
    <source>
        <strain evidence="8 9">JCM 31606</strain>
    </source>
</reference>
<comment type="caution">
    <text evidence="8">The sequence shown here is derived from an EMBL/GenBank/DDBJ whole genome shotgun (WGS) entry which is preliminary data.</text>
</comment>
<evidence type="ECO:0000256" key="5">
    <source>
        <dbReference type="ARBA" id="ARBA00023136"/>
    </source>
</evidence>
<evidence type="ECO:0000256" key="6">
    <source>
        <dbReference type="SAM" id="Phobius"/>
    </source>
</evidence>
<dbReference type="Proteomes" id="UP001204621">
    <property type="component" value="Unassembled WGS sequence"/>
</dbReference>
<keyword evidence="5 6" id="KW-0472">Membrane</keyword>
<evidence type="ECO:0000259" key="7">
    <source>
        <dbReference type="Pfam" id="PF00482"/>
    </source>
</evidence>
<dbReference type="EMBL" id="JANUGU010000002">
    <property type="protein sequence ID" value="MCS0658559.1"/>
    <property type="molecule type" value="Genomic_DNA"/>
</dbReference>
<feature type="transmembrane region" description="Helical" evidence="6">
    <location>
        <begin position="296"/>
        <end position="315"/>
    </location>
</feature>
<dbReference type="RefSeq" id="WP_258811735.1">
    <property type="nucleotide sequence ID" value="NZ_JANUGU010000002.1"/>
</dbReference>
<dbReference type="PANTHER" id="PTHR35007">
    <property type="entry name" value="INTEGRAL MEMBRANE PROTEIN-RELATED"/>
    <property type="match status" value="1"/>
</dbReference>
<proteinExistence type="predicted"/>
<keyword evidence="9" id="KW-1185">Reference proteome</keyword>
<protein>
    <submittedName>
        <fullName evidence="8">Type II secretion system F family protein</fullName>
    </submittedName>
</protein>
<keyword evidence="2" id="KW-1003">Cell membrane</keyword>
<accession>A0ABT2CX49</accession>
<sequence>MFQPNSPQLLALLVLVAVLLLLEGLYLVWRTYRGPEAGHIAGRLSGHASENNPKLLRQRKASRFPLIESMLSRWQGAGRFTLWMQQSGTGWHPSHLLAATVMTGSLALLATQVLMHAPTWMALLAALLAGGVPIAWTARQRVRRLRAIERQLPDALDLIVRALKAGHAFSSALQMAGEELSDPLAGELRLTHEEANFGVPLDRALVGLEQRVPLMDLRYFVVAVLVQREAGGNLTEALTNLARLTRERLKLHSRVRVLTAEGRLSAWFLSLMPFALFLLIFTFNRPFMEPLWQDPIGISMVRVLLTMMLLGVLWLRRITHVRV</sequence>
<feature type="domain" description="Type II secretion system protein GspF" evidence="7">
    <location>
        <begin position="156"/>
        <end position="280"/>
    </location>
</feature>
<dbReference type="InterPro" id="IPR018076">
    <property type="entry name" value="T2SS_GspF_dom"/>
</dbReference>
<evidence type="ECO:0000313" key="9">
    <source>
        <dbReference type="Proteomes" id="UP001204621"/>
    </source>
</evidence>